<dbReference type="InterPro" id="IPR036465">
    <property type="entry name" value="vWFA_dom_sf"/>
</dbReference>
<dbReference type="SUPFAM" id="SSF63829">
    <property type="entry name" value="Calcium-dependent phosphotriesterase"/>
    <property type="match status" value="1"/>
</dbReference>
<keyword evidence="3" id="KW-1185">Reference proteome</keyword>
<evidence type="ECO:0000256" key="1">
    <source>
        <dbReference type="SAM" id="MobiDB-lite"/>
    </source>
</evidence>
<dbReference type="OrthoDB" id="7061235at2"/>
<evidence type="ECO:0008006" key="4">
    <source>
        <dbReference type="Google" id="ProtNLM"/>
    </source>
</evidence>
<feature type="region of interest" description="Disordered" evidence="1">
    <location>
        <begin position="306"/>
        <end position="371"/>
    </location>
</feature>
<evidence type="ECO:0000313" key="2">
    <source>
        <dbReference type="EMBL" id="QCT21436.1"/>
    </source>
</evidence>
<dbReference type="Gene3D" id="3.40.50.410">
    <property type="entry name" value="von Willebrand factor, type A domain"/>
    <property type="match status" value="1"/>
</dbReference>
<proteinExistence type="predicted"/>
<dbReference type="SUPFAM" id="SSF53300">
    <property type="entry name" value="vWA-like"/>
    <property type="match status" value="1"/>
</dbReference>
<feature type="region of interest" description="Disordered" evidence="1">
    <location>
        <begin position="218"/>
        <end position="268"/>
    </location>
</feature>
<reference evidence="2 3" key="1">
    <citation type="submission" date="2019-05" db="EMBL/GenBank/DDBJ databases">
        <title>Complete genome sequence of Izhakiella calystegiae KSNA2, an endophyte isolated from beach morning glory (Calystegia soldanella).</title>
        <authorList>
            <person name="Jiang L."/>
            <person name="Jeong J.C."/>
            <person name="Kim C.Y."/>
            <person name="Kim D.H."/>
            <person name="Kim S.W."/>
            <person name="Lee j."/>
        </authorList>
    </citation>
    <scope>NUCLEOTIDE SEQUENCE [LARGE SCALE GENOMIC DNA]</scope>
    <source>
        <strain evidence="2 3">KSNA2</strain>
    </source>
</reference>
<evidence type="ECO:0000313" key="3">
    <source>
        <dbReference type="Proteomes" id="UP000302163"/>
    </source>
</evidence>
<accession>A0A4P8YMX6</accession>
<dbReference type="KEGG" id="izh:FEM41_18165"/>
<dbReference type="RefSeq" id="WP_138097592.1">
    <property type="nucleotide sequence ID" value="NZ_CP040428.1"/>
</dbReference>
<gene>
    <name evidence="2" type="ORF">FEM41_18165</name>
</gene>
<name>A0A4P8YMX6_9ENTR</name>
<dbReference type="AlphaFoldDB" id="A0A4P8YMX6"/>
<organism evidence="2 3">
    <name type="scientific">Jejubacter calystegiae</name>
    <dbReference type="NCBI Taxonomy" id="2579935"/>
    <lineage>
        <taxon>Bacteria</taxon>
        <taxon>Pseudomonadati</taxon>
        <taxon>Pseudomonadota</taxon>
        <taxon>Gammaproteobacteria</taxon>
        <taxon>Enterobacterales</taxon>
        <taxon>Enterobacteriaceae</taxon>
        <taxon>Jejubacter</taxon>
    </lineage>
</organism>
<feature type="compositionally biased region" description="Basic and acidic residues" evidence="1">
    <location>
        <begin position="336"/>
        <end position="371"/>
    </location>
</feature>
<protein>
    <recommendedName>
        <fullName evidence="4">VWFA domain-containing protein</fullName>
    </recommendedName>
</protein>
<dbReference type="EMBL" id="CP040428">
    <property type="protein sequence ID" value="QCT21436.1"/>
    <property type="molecule type" value="Genomic_DNA"/>
</dbReference>
<feature type="compositionally biased region" description="Basic and acidic residues" evidence="1">
    <location>
        <begin position="230"/>
        <end position="249"/>
    </location>
</feature>
<sequence length="629" mass="68163">MSKTTNLISSDLYIVIDTSQSMEDEAKTLSTALSTALKQARQTCPSDLNVVFLGIEGTFPDTVFDKTVHEYLVENGAAGAKFKSRKKGSLPSSGAQEDSAYAIEDVIHYAPWRPGAQKNVFILTDEGPLAGGLKVTDKSRKALNDTIKTALDNDTKVFSYLGTTPPEIPYASKADEKAMIAEYQRLAQETGGESYTFTKGINGFISILTDAICTSQIPQEESLEEEAESPTDKAPDDAKTPPETADKPDTGSPNGDAEPGGNSGSASDICSQASEIIRAVNTLADVLKGLVEACGPNGGCHCHEPQTPPAPARRPCKCQQHKPVPTPPPVEEESAIEPKPEKETPAVKPAPEPEKEAPVVKPAPDPEKETPYTELDSIYAITYYDNAFTGNKGDNGDIYQHNGDSGDLAKKSIDNQHGSGWSNATTSDGTHYFGWKGNQIYRQKEGEKFQYLRGLSGGDSKDAFAFRKDDQGYFLSAREGGKIYTFKHPETKYSTVQVRNAAGNAVNVFTNDTKVIDIAFDADDRCYLLDSSGRLWRVDDTHTTDWQAKYLCQFASVAGAGEQCSYFGLAFDTKGQVYLAGGIRSNGQAKRFIARSRIDTPDKVELIYDGGWGSASYGNLSSRAYPKLN</sequence>
<dbReference type="Proteomes" id="UP000302163">
    <property type="component" value="Chromosome"/>
</dbReference>